<feature type="repeat" description="TPR" evidence="1">
    <location>
        <begin position="430"/>
        <end position="463"/>
    </location>
</feature>
<keyword evidence="1" id="KW-0802">TPR repeat</keyword>
<dbReference type="SUPFAM" id="SSF48452">
    <property type="entry name" value="TPR-like"/>
    <property type="match status" value="1"/>
</dbReference>
<dbReference type="PANTHER" id="PTHR12558">
    <property type="entry name" value="CELL DIVISION CYCLE 16,23,27"/>
    <property type="match status" value="1"/>
</dbReference>
<dbReference type="InterPro" id="IPR019734">
    <property type="entry name" value="TPR_rpt"/>
</dbReference>
<feature type="compositionally biased region" description="Basic and acidic residues" evidence="2">
    <location>
        <begin position="213"/>
        <end position="227"/>
    </location>
</feature>
<feature type="compositionally biased region" description="Polar residues" evidence="2">
    <location>
        <begin position="302"/>
        <end position="312"/>
    </location>
</feature>
<dbReference type="InterPro" id="IPR011990">
    <property type="entry name" value="TPR-like_helical_dom_sf"/>
</dbReference>
<dbReference type="Pfam" id="PF13174">
    <property type="entry name" value="TPR_6"/>
    <property type="match status" value="3"/>
</dbReference>
<feature type="compositionally biased region" description="Polar residues" evidence="2">
    <location>
        <begin position="249"/>
        <end position="262"/>
    </location>
</feature>
<feature type="compositionally biased region" description="Low complexity" evidence="2">
    <location>
        <begin position="270"/>
        <end position="295"/>
    </location>
</feature>
<accession>A0A212ITG4</accession>
<dbReference type="EMBL" id="FLUQ01000001">
    <property type="protein sequence ID" value="SBV90419.1"/>
    <property type="molecule type" value="Genomic_DNA"/>
</dbReference>
<proteinExistence type="predicted"/>
<dbReference type="Gene3D" id="1.25.40.10">
    <property type="entry name" value="Tetratricopeptide repeat domain"/>
    <property type="match status" value="4"/>
</dbReference>
<feature type="compositionally biased region" description="Low complexity" evidence="2">
    <location>
        <begin position="151"/>
        <end position="180"/>
    </location>
</feature>
<name>A0A212ITG4_9DELT</name>
<dbReference type="PROSITE" id="PS50005">
    <property type="entry name" value="TPR"/>
    <property type="match status" value="1"/>
</dbReference>
<evidence type="ECO:0000256" key="2">
    <source>
        <dbReference type="SAM" id="MobiDB-lite"/>
    </source>
</evidence>
<evidence type="ECO:0000313" key="3">
    <source>
        <dbReference type="EMBL" id="SBV90419.1"/>
    </source>
</evidence>
<reference evidence="3" key="1">
    <citation type="submission" date="2016-04" db="EMBL/GenBank/DDBJ databases">
        <authorList>
            <person name="Evans L.H."/>
            <person name="Alamgir A."/>
            <person name="Owens N."/>
            <person name="Weber N.D."/>
            <person name="Virtaneva K."/>
            <person name="Barbian K."/>
            <person name="Babar A."/>
            <person name="Rosenke K."/>
        </authorList>
    </citation>
    <scope>NUCLEOTIDE SEQUENCE</scope>
    <source>
        <strain evidence="3">86</strain>
    </source>
</reference>
<feature type="region of interest" description="Disordered" evidence="2">
    <location>
        <begin position="129"/>
        <end position="327"/>
    </location>
</feature>
<protein>
    <submittedName>
        <fullName evidence="3">Tetratricopeptide TPR_2 repeat-containing protein</fullName>
    </submittedName>
</protein>
<evidence type="ECO:0000256" key="1">
    <source>
        <dbReference type="PROSITE-ProRule" id="PRU00339"/>
    </source>
</evidence>
<gene>
    <name evidence="3" type="ORF">KL86DPRO_10016</name>
</gene>
<dbReference type="SMART" id="SM00028">
    <property type="entry name" value="TPR"/>
    <property type="match status" value="4"/>
</dbReference>
<sequence>MAIRTGLSRALFSLAIVAGLWVHDGIATTVGWEVLPDRDRVTVKLNQEEGFAGDVTRVSRTGLLLDLGVPTAGMGQEHAPENAKFFAMSEPRGRALGFFMKTAAFGFVVTRPDRHTVIINAFADPLGERWTPQGLAAEPQPEETPPPRPQPATATTPSGAASAALPPSAPGSAVAGASPTDVPGVVRGRIGKAQPGTPEVTATEARASALPPPEKEERKPADLHASRPGDQNTEAPGGKLSPLEGRPGSGTTTFRSRINPGSSADWDDMQAAQSGQSGQSSQSEQLAQSAQPEQAGQAASKEPSSPAGTSHAPQPAAAGKTEHAPAAAKVPEKIYVDKDGKPVPPPPDAAQVLSDIRADMAGLNFKGALEKVESLLQHPELTREQTEEVLHLYSEMLFVVNQGNLAEKYDAITSATVTAMNYNPDSPRNAAAYLRLGYINLKVGNTVEASAYFTRLRRQYPRDESIPLTYYYWGEYYYGRNEMQQAADEFQYIISNYSGSKYARDAAVGLARAYSALGYFQEAYDIIDYIDRRWPRLYLESPPVLELMGDVGYRLGNLDFALERYMIYYNLMPDGPTADVILTRIGDVFARQRQLAPAKEAYTRAETLFPDRDGGLVAMMRLAETGINDAPELATMMTVFQGTRNFKTADIYRKIIKDHPSSELVPLAQLKLAMWYLANNRYEDALAQCTELAQKFPKHELVPRAEEVAMKAFSALAAESAQRNRSGQVLANWQNNPLLQKQEESMPTESRLALANSMWQQRDPDGALKMIAPMFLGAKDPQYSEQALLLALIINLDNDQWEAIEKLGEQVALWELTAKARLQLDYALALSRENLGKSREAEPLWSRVAATGKLDEKQQAYAEYFLAKDAENDRKLQDAYTYGRSALNRFLAIAQKDPQHADTGKINSLLSSLMDISETSGRFAEALDYANRYMANLAPADPQRQGLLFRIAGIYRKQGNTPEWRKALQQLAEQYPDSVHGRAAASTLRSSRLTEDAAQFAPGGQL</sequence>
<dbReference type="AlphaFoldDB" id="A0A212ITG4"/>
<dbReference type="PANTHER" id="PTHR12558:SF13">
    <property type="entry name" value="CELL DIVISION CYCLE PROTEIN 27 HOMOLOG"/>
    <property type="match status" value="1"/>
</dbReference>
<organism evidence="3">
    <name type="scientific">uncultured delta proteobacterium</name>
    <dbReference type="NCBI Taxonomy" id="34034"/>
    <lineage>
        <taxon>Bacteria</taxon>
        <taxon>Deltaproteobacteria</taxon>
        <taxon>environmental samples</taxon>
    </lineage>
</organism>